<protein>
    <submittedName>
        <fullName evidence="7">DNA-binding SARP family transcriptional activator</fullName>
    </submittedName>
</protein>
<dbReference type="InterPro" id="IPR042197">
    <property type="entry name" value="Apaf_helical"/>
</dbReference>
<dbReference type="InterPro" id="IPR051677">
    <property type="entry name" value="AfsR-DnrI-RedD_regulator"/>
</dbReference>
<evidence type="ECO:0000313" key="8">
    <source>
        <dbReference type="Proteomes" id="UP000294257"/>
    </source>
</evidence>
<reference evidence="7 8" key="1">
    <citation type="submission" date="2019-02" db="EMBL/GenBank/DDBJ databases">
        <title>Genomic Encyclopedia of Type Strains, Phase IV (KMG-IV): sequencing the most valuable type-strain genomes for metagenomic binning, comparative biology and taxonomic classification.</title>
        <authorList>
            <person name="Goeker M."/>
        </authorList>
    </citation>
    <scope>NUCLEOTIDE SEQUENCE [LARGE SCALE GENOMIC DNA]</scope>
    <source>
        <strain evidence="7 8">DSM 101727</strain>
    </source>
</reference>
<comment type="similarity">
    <text evidence="1">Belongs to the AfsR/DnrI/RedD regulatory family.</text>
</comment>
<keyword evidence="2" id="KW-0805">Transcription regulation</keyword>
<dbReference type="OrthoDB" id="3587032at2"/>
<dbReference type="PANTHER" id="PTHR35807:SF1">
    <property type="entry name" value="TRANSCRIPTIONAL REGULATOR REDD"/>
    <property type="match status" value="1"/>
</dbReference>
<dbReference type="PANTHER" id="PTHR35807">
    <property type="entry name" value="TRANSCRIPTIONAL REGULATOR REDD-RELATED"/>
    <property type="match status" value="1"/>
</dbReference>
<dbReference type="InterPro" id="IPR036388">
    <property type="entry name" value="WH-like_DNA-bd_sf"/>
</dbReference>
<dbReference type="Gene3D" id="3.40.50.300">
    <property type="entry name" value="P-loop containing nucleotide triphosphate hydrolases"/>
    <property type="match status" value="1"/>
</dbReference>
<feature type="domain" description="OmpR/PhoB-type" evidence="6">
    <location>
        <begin position="1"/>
        <end position="100"/>
    </location>
</feature>
<accession>A0A4V2ERT5</accession>
<dbReference type="GO" id="GO:0003677">
    <property type="term" value="F:DNA binding"/>
    <property type="evidence" value="ECO:0007669"/>
    <property type="project" value="UniProtKB-UniRule"/>
</dbReference>
<dbReference type="InterPro" id="IPR016032">
    <property type="entry name" value="Sig_transdc_resp-reg_C-effctor"/>
</dbReference>
<dbReference type="CDD" id="cd00383">
    <property type="entry name" value="trans_reg_C"/>
    <property type="match status" value="1"/>
</dbReference>
<evidence type="ECO:0000259" key="6">
    <source>
        <dbReference type="PROSITE" id="PS51755"/>
    </source>
</evidence>
<dbReference type="SMART" id="SM01043">
    <property type="entry name" value="BTAD"/>
    <property type="match status" value="1"/>
</dbReference>
<evidence type="ECO:0000256" key="2">
    <source>
        <dbReference type="ARBA" id="ARBA00023015"/>
    </source>
</evidence>
<dbReference type="SMART" id="SM00862">
    <property type="entry name" value="Trans_reg_C"/>
    <property type="match status" value="1"/>
</dbReference>
<dbReference type="InterPro" id="IPR027417">
    <property type="entry name" value="P-loop_NTPase"/>
</dbReference>
<sequence>MAAGEQGWSFDVLGPLRVTRDGEPVELGAPQARAVLAVLVLHAGRVISAERLIDEVWGASPPPSARVQLQGLISQLRRSLRTDAREAFIATGAGGYELRAPVGTRDVDRFEEHVAAARDLISAGDVVEGAARLRTALATWRGRPLDGIEVPAARQAAEHLSELRLGALEDVVAAELELGEHGSLVGELAALVEENPLRERFRGQRMIALARSGRVPEALDAYREWHSLLVDELGVEPSAEVRAIHAGVLRAEPGLRPEAVNSVIDPAKPRQLPPDRSGFIGRRQLLGELTDEFVRPRDTPPVVVVTGAAGSGKTALSVRLAHSVGDSYPDGHLFAQLRGTSADPVSPKAVLARFLRALRVPIDMIPADLDECAALFRDMLSGRRVLLVLDDAADEAQVRLLIPAEAMCAVVITSRQRLSGLEWGRSVKIGALTDTESTALLAEVVGGERVAADPEAARTLADYCGGLPLALRIVGAQLVDRPHWTLLDMVDRMAAERGRLDWLAAGDIAVRASFALSYERLGATHQTLFRRLGLLPVPTFASWVAAALVDTDEATGERLLADLVATNLVEPVGRASGGPRYRLHDLLRVFAAETVEREPEAERTTVVERAVGAWLYLAEQAAARLPGSVLQPAPGHATRWARGLGEADRLVADAIGWFDAELPGLDSVIAVAAGQGLAEHAWELAVVCGVYFDHQAVYPQWRQCYLRALPAARGAAADRGVASLLRGLGQIDIYEDRFADAVAALEESKEISERIGDRHGVARAILGLGTIHRVQGRMAEVLGCGDEAIPVLDELGDLHGGVQARIGRSGVYLSEGRIDEARDVLDDAMQMCAKLGDQHRTANVHLAYGEMRLRENNATGAMKHFRTALRMLESLGDQRCTAQVRLRIGRAHVALGHDAEATSVLADASAQFATLGNGTREAECALLLGQIAARTRTV</sequence>
<dbReference type="InterPro" id="IPR011990">
    <property type="entry name" value="TPR-like_helical_dom_sf"/>
</dbReference>
<dbReference type="GO" id="GO:0043531">
    <property type="term" value="F:ADP binding"/>
    <property type="evidence" value="ECO:0007669"/>
    <property type="project" value="InterPro"/>
</dbReference>
<dbReference type="InterPro" id="IPR001867">
    <property type="entry name" value="OmpR/PhoB-type_DNA-bd"/>
</dbReference>
<dbReference type="PRINTS" id="PR00364">
    <property type="entry name" value="DISEASERSIST"/>
</dbReference>
<dbReference type="Pfam" id="PF03704">
    <property type="entry name" value="BTAD"/>
    <property type="match status" value="1"/>
</dbReference>
<keyword evidence="4" id="KW-0804">Transcription</keyword>
<comment type="caution">
    <text evidence="7">The sequence shown here is derived from an EMBL/GenBank/DDBJ whole genome shotgun (WGS) entry which is preliminary data.</text>
</comment>
<dbReference type="GO" id="GO:0006355">
    <property type="term" value="P:regulation of DNA-templated transcription"/>
    <property type="evidence" value="ECO:0007669"/>
    <property type="project" value="InterPro"/>
</dbReference>
<dbReference type="SUPFAM" id="SSF46894">
    <property type="entry name" value="C-terminal effector domain of the bipartite response regulators"/>
    <property type="match status" value="1"/>
</dbReference>
<dbReference type="PROSITE" id="PS51755">
    <property type="entry name" value="OMPR_PHOB"/>
    <property type="match status" value="1"/>
</dbReference>
<dbReference type="Proteomes" id="UP000294257">
    <property type="component" value="Unassembled WGS sequence"/>
</dbReference>
<dbReference type="SUPFAM" id="SSF48452">
    <property type="entry name" value="TPR-like"/>
    <property type="match status" value="2"/>
</dbReference>
<evidence type="ECO:0000256" key="5">
    <source>
        <dbReference type="PROSITE-ProRule" id="PRU01091"/>
    </source>
</evidence>
<gene>
    <name evidence="7" type="ORF">EV193_110137</name>
</gene>
<dbReference type="AlphaFoldDB" id="A0A4V2ERT5"/>
<evidence type="ECO:0000256" key="1">
    <source>
        <dbReference type="ARBA" id="ARBA00005820"/>
    </source>
</evidence>
<dbReference type="SUPFAM" id="SSF52540">
    <property type="entry name" value="P-loop containing nucleoside triphosphate hydrolases"/>
    <property type="match status" value="1"/>
</dbReference>
<dbReference type="InterPro" id="IPR049945">
    <property type="entry name" value="AAA_22"/>
</dbReference>
<dbReference type="Gene3D" id="1.10.10.10">
    <property type="entry name" value="Winged helix-like DNA-binding domain superfamily/Winged helix DNA-binding domain"/>
    <property type="match status" value="2"/>
</dbReference>
<dbReference type="CDD" id="cd15831">
    <property type="entry name" value="BTAD"/>
    <property type="match status" value="1"/>
</dbReference>
<proteinExistence type="inferred from homology"/>
<dbReference type="GO" id="GO:0000160">
    <property type="term" value="P:phosphorelay signal transduction system"/>
    <property type="evidence" value="ECO:0007669"/>
    <property type="project" value="InterPro"/>
</dbReference>
<dbReference type="Pfam" id="PF00486">
    <property type="entry name" value="Trans_reg_C"/>
    <property type="match status" value="1"/>
</dbReference>
<organism evidence="7 8">
    <name type="scientific">Herbihabitans rhizosphaerae</name>
    <dbReference type="NCBI Taxonomy" id="1872711"/>
    <lineage>
        <taxon>Bacteria</taxon>
        <taxon>Bacillati</taxon>
        <taxon>Actinomycetota</taxon>
        <taxon>Actinomycetes</taxon>
        <taxon>Pseudonocardiales</taxon>
        <taxon>Pseudonocardiaceae</taxon>
        <taxon>Herbihabitans</taxon>
    </lineage>
</organism>
<dbReference type="RefSeq" id="WP_130347284.1">
    <property type="nucleotide sequence ID" value="NZ_SGWQ01000010.1"/>
</dbReference>
<dbReference type="Gene3D" id="1.10.8.430">
    <property type="entry name" value="Helical domain of apoptotic protease-activating factors"/>
    <property type="match status" value="1"/>
</dbReference>
<keyword evidence="3 5" id="KW-0238">DNA-binding</keyword>
<name>A0A4V2ERT5_9PSEU</name>
<feature type="DNA-binding region" description="OmpR/PhoB-type" evidence="5">
    <location>
        <begin position="1"/>
        <end position="100"/>
    </location>
</feature>
<dbReference type="Pfam" id="PF13401">
    <property type="entry name" value="AAA_22"/>
    <property type="match status" value="1"/>
</dbReference>
<dbReference type="InterPro" id="IPR005158">
    <property type="entry name" value="BTAD"/>
</dbReference>
<evidence type="ECO:0000256" key="4">
    <source>
        <dbReference type="ARBA" id="ARBA00023163"/>
    </source>
</evidence>
<dbReference type="Gene3D" id="1.25.40.10">
    <property type="entry name" value="Tetratricopeptide repeat domain"/>
    <property type="match status" value="2"/>
</dbReference>
<evidence type="ECO:0000256" key="3">
    <source>
        <dbReference type="ARBA" id="ARBA00023125"/>
    </source>
</evidence>
<dbReference type="EMBL" id="SGWQ01000010">
    <property type="protein sequence ID" value="RZS33987.1"/>
    <property type="molecule type" value="Genomic_DNA"/>
</dbReference>
<evidence type="ECO:0000313" key="7">
    <source>
        <dbReference type="EMBL" id="RZS33987.1"/>
    </source>
</evidence>
<keyword evidence="8" id="KW-1185">Reference proteome</keyword>